<feature type="non-terminal residue" evidence="1">
    <location>
        <position position="1"/>
    </location>
</feature>
<name>A0ACA9RP48_9GLOM</name>
<evidence type="ECO:0000313" key="1">
    <source>
        <dbReference type="EMBL" id="CAG8802318.1"/>
    </source>
</evidence>
<protein>
    <submittedName>
        <fullName evidence="1">35959_t:CDS:1</fullName>
    </submittedName>
</protein>
<reference evidence="1" key="1">
    <citation type="submission" date="2021-06" db="EMBL/GenBank/DDBJ databases">
        <authorList>
            <person name="Kallberg Y."/>
            <person name="Tangrot J."/>
            <person name="Rosling A."/>
        </authorList>
    </citation>
    <scope>NUCLEOTIDE SEQUENCE</scope>
    <source>
        <strain evidence="1">MA461A</strain>
    </source>
</reference>
<accession>A0ACA9RP48</accession>
<sequence length="370" mass="41520">ILDFKIPRGFTFEISKIQSPMFNSSYSMNASPTLNGSISYLFTSRPLVIEPSFQLNFVEMIDRFHLVPFARANRADNTKGDIKNEETKPINAIYSKRFSPWMQCVITGVSEPKMKEASHCTGELQYDAGKWCTEVSYSTDGELFGLKGLYNLSNYSSEGNTEHVDAFTNKKEGTTNGIKKLVVEKNTFDEPSNSDDDDVVEALKGEWSIGAELYYGIRDKNGGAGIRYRTVPQFSAQSPLTVTYIFNPFMGHMSAAFAAQVSEDLALCPRYEFNIYSYESDLTIGAEWWQREDIDDVKTASNESPKLKGDIQGVVKATISTEKGITLLWEGRYGRTLFGLGLVANLKSGFSPIRPKPNKVLPYRDLHWVP</sequence>
<comment type="caution">
    <text evidence="1">The sequence shown here is derived from an EMBL/GenBank/DDBJ whole genome shotgun (WGS) entry which is preliminary data.</text>
</comment>
<organism evidence="1 2">
    <name type="scientific">Racocetra persica</name>
    <dbReference type="NCBI Taxonomy" id="160502"/>
    <lineage>
        <taxon>Eukaryota</taxon>
        <taxon>Fungi</taxon>
        <taxon>Fungi incertae sedis</taxon>
        <taxon>Mucoromycota</taxon>
        <taxon>Glomeromycotina</taxon>
        <taxon>Glomeromycetes</taxon>
        <taxon>Diversisporales</taxon>
        <taxon>Gigasporaceae</taxon>
        <taxon>Racocetra</taxon>
    </lineage>
</organism>
<proteinExistence type="predicted"/>
<dbReference type="Proteomes" id="UP000789920">
    <property type="component" value="Unassembled WGS sequence"/>
</dbReference>
<gene>
    <name evidence="1" type="ORF">RPERSI_LOCUS21291</name>
</gene>
<dbReference type="EMBL" id="CAJVQC010062040">
    <property type="protein sequence ID" value="CAG8802318.1"/>
    <property type="molecule type" value="Genomic_DNA"/>
</dbReference>
<evidence type="ECO:0000313" key="2">
    <source>
        <dbReference type="Proteomes" id="UP000789920"/>
    </source>
</evidence>
<keyword evidence="2" id="KW-1185">Reference proteome</keyword>